<dbReference type="EMBL" id="ASHM01091540">
    <property type="protein sequence ID" value="PNX63848.1"/>
    <property type="molecule type" value="Genomic_DNA"/>
</dbReference>
<comment type="caution">
    <text evidence="1">The sequence shown here is derived from an EMBL/GenBank/DDBJ whole genome shotgun (WGS) entry which is preliminary data.</text>
</comment>
<dbReference type="AlphaFoldDB" id="A0A2K3KC49"/>
<feature type="non-terminal residue" evidence="1">
    <location>
        <position position="1"/>
    </location>
</feature>
<sequence>EVNLWQSLEHKFHQSGSFSSIIFSTISSMKETKQSLFAAVLWSIWRARNECIWENKQANLMTSGRLASYLIRDFNWCRNMLDTDPTSAHVLTWKKPFTNWLKCNVDGAIFMTGGKFGIATAMKHALALALSNGFERVIFESDYQQFPSQF</sequence>
<gene>
    <name evidence="1" type="ORF">L195_g053718</name>
</gene>
<reference evidence="1 2" key="1">
    <citation type="journal article" date="2014" name="Am. J. Bot.">
        <title>Genome assembly and annotation for red clover (Trifolium pratense; Fabaceae).</title>
        <authorList>
            <person name="Istvanek J."/>
            <person name="Jaros M."/>
            <person name="Krenek A."/>
            <person name="Repkova J."/>
        </authorList>
    </citation>
    <scope>NUCLEOTIDE SEQUENCE [LARGE SCALE GENOMIC DNA]</scope>
    <source>
        <strain evidence="2">cv. Tatra</strain>
        <tissue evidence="1">Young leaves</tissue>
    </source>
</reference>
<name>A0A2K3KC49_TRIPR</name>
<evidence type="ECO:0000313" key="1">
    <source>
        <dbReference type="EMBL" id="PNX63848.1"/>
    </source>
</evidence>
<organism evidence="1 2">
    <name type="scientific">Trifolium pratense</name>
    <name type="common">Red clover</name>
    <dbReference type="NCBI Taxonomy" id="57577"/>
    <lineage>
        <taxon>Eukaryota</taxon>
        <taxon>Viridiplantae</taxon>
        <taxon>Streptophyta</taxon>
        <taxon>Embryophyta</taxon>
        <taxon>Tracheophyta</taxon>
        <taxon>Spermatophyta</taxon>
        <taxon>Magnoliopsida</taxon>
        <taxon>eudicotyledons</taxon>
        <taxon>Gunneridae</taxon>
        <taxon>Pentapetalae</taxon>
        <taxon>rosids</taxon>
        <taxon>fabids</taxon>
        <taxon>Fabales</taxon>
        <taxon>Fabaceae</taxon>
        <taxon>Papilionoideae</taxon>
        <taxon>50 kb inversion clade</taxon>
        <taxon>NPAAA clade</taxon>
        <taxon>Hologalegina</taxon>
        <taxon>IRL clade</taxon>
        <taxon>Trifolieae</taxon>
        <taxon>Trifolium</taxon>
    </lineage>
</organism>
<protein>
    <submittedName>
        <fullName evidence="1">Uncharacterized protein</fullName>
    </submittedName>
</protein>
<evidence type="ECO:0000313" key="2">
    <source>
        <dbReference type="Proteomes" id="UP000236291"/>
    </source>
</evidence>
<reference evidence="1 2" key="2">
    <citation type="journal article" date="2017" name="Front. Plant Sci.">
        <title>Gene Classification and Mining of Molecular Markers Useful in Red Clover (Trifolium pratense) Breeding.</title>
        <authorList>
            <person name="Istvanek J."/>
            <person name="Dluhosova J."/>
            <person name="Dluhos P."/>
            <person name="Patkova L."/>
            <person name="Nedelnik J."/>
            <person name="Repkova J."/>
        </authorList>
    </citation>
    <scope>NUCLEOTIDE SEQUENCE [LARGE SCALE GENOMIC DNA]</scope>
    <source>
        <strain evidence="2">cv. Tatra</strain>
        <tissue evidence="1">Young leaves</tissue>
    </source>
</reference>
<accession>A0A2K3KC49</accession>
<dbReference type="Proteomes" id="UP000236291">
    <property type="component" value="Unassembled WGS sequence"/>
</dbReference>
<proteinExistence type="predicted"/>